<evidence type="ECO:0000313" key="2">
    <source>
        <dbReference type="Proteomes" id="UP001170310"/>
    </source>
</evidence>
<sequence>MLERRGEELNSLLENYLAGLSSGTEITKLSIDLDGQMRIASFANTQGGKKVWSVTGDLEIEGERYKLRSASGDCTKVFWKPESQNGAFLAPSAESLKANKTNMDTALLLGLGFAGAYQD</sequence>
<gene>
    <name evidence="1" type="ORF">Q4528_12710</name>
</gene>
<name>A0AAW7YRT4_9STAP</name>
<organism evidence="1 2">
    <name type="scientific">Staphylococcus pasteuri_A</name>
    <dbReference type="NCBI Taxonomy" id="3062664"/>
    <lineage>
        <taxon>Bacteria</taxon>
        <taxon>Bacillati</taxon>
        <taxon>Bacillota</taxon>
        <taxon>Bacilli</taxon>
        <taxon>Bacillales</taxon>
        <taxon>Staphylococcaceae</taxon>
        <taxon>Staphylococcus</taxon>
    </lineage>
</organism>
<dbReference type="AlphaFoldDB" id="A0AAW7YRT4"/>
<feature type="non-terminal residue" evidence="1">
    <location>
        <position position="119"/>
    </location>
</feature>
<keyword evidence="2" id="KW-1185">Reference proteome</keyword>
<dbReference type="Proteomes" id="UP001170310">
    <property type="component" value="Unassembled WGS sequence"/>
</dbReference>
<proteinExistence type="predicted"/>
<protein>
    <submittedName>
        <fullName evidence="1">Uncharacterized protein</fullName>
    </submittedName>
</protein>
<reference evidence="1" key="1">
    <citation type="submission" date="2023-07" db="EMBL/GenBank/DDBJ databases">
        <title>Genome content predicts the carbon catabolic preferences of heterotrophic bacteria.</title>
        <authorList>
            <person name="Gralka M."/>
        </authorList>
    </citation>
    <scope>NUCLEOTIDE SEQUENCE</scope>
    <source>
        <strain evidence="1">E2R20</strain>
    </source>
</reference>
<comment type="caution">
    <text evidence="1">The sequence shown here is derived from an EMBL/GenBank/DDBJ whole genome shotgun (WGS) entry which is preliminary data.</text>
</comment>
<accession>A0AAW7YRT4</accession>
<dbReference type="RefSeq" id="WP_303521835.1">
    <property type="nucleotide sequence ID" value="NZ_JAUOQO010000047.1"/>
</dbReference>
<dbReference type="EMBL" id="JAUOQO010000047">
    <property type="protein sequence ID" value="MDO6574975.1"/>
    <property type="molecule type" value="Genomic_DNA"/>
</dbReference>
<evidence type="ECO:0000313" key="1">
    <source>
        <dbReference type="EMBL" id="MDO6574975.1"/>
    </source>
</evidence>